<dbReference type="Proteomes" id="UP000625711">
    <property type="component" value="Unassembled WGS sequence"/>
</dbReference>
<keyword evidence="3" id="KW-1185">Reference proteome</keyword>
<dbReference type="PANTHER" id="PTHR11012:SF55">
    <property type="entry name" value="BHLH DOMAIN-CONTAINING PROTEIN"/>
    <property type="match status" value="1"/>
</dbReference>
<gene>
    <name evidence="2" type="ORF">GWI33_006668</name>
</gene>
<dbReference type="PANTHER" id="PTHR11012">
    <property type="entry name" value="PROTEIN KINASE-LIKE DOMAIN-CONTAINING"/>
    <property type="match status" value="1"/>
</dbReference>
<dbReference type="Pfam" id="PF02958">
    <property type="entry name" value="EcKL"/>
    <property type="match status" value="1"/>
</dbReference>
<comment type="caution">
    <text evidence="2">The sequence shown here is derived from an EMBL/GenBank/DDBJ whole genome shotgun (WGS) entry which is preliminary data.</text>
</comment>
<dbReference type="EMBL" id="JAACXV010000335">
    <property type="protein sequence ID" value="KAF7279861.1"/>
    <property type="molecule type" value="Genomic_DNA"/>
</dbReference>
<evidence type="ECO:0000313" key="2">
    <source>
        <dbReference type="EMBL" id="KAF7279861.1"/>
    </source>
</evidence>
<dbReference type="AlphaFoldDB" id="A0A834IIE2"/>
<dbReference type="OrthoDB" id="411145at2759"/>
<proteinExistence type="predicted"/>
<dbReference type="InterPro" id="IPR004119">
    <property type="entry name" value="EcKL"/>
</dbReference>
<name>A0A834IIE2_RHYFE</name>
<reference evidence="2" key="1">
    <citation type="submission" date="2020-08" db="EMBL/GenBank/DDBJ databases">
        <title>Genome sequencing and assembly of the red palm weevil Rhynchophorus ferrugineus.</title>
        <authorList>
            <person name="Dias G.B."/>
            <person name="Bergman C.M."/>
            <person name="Manee M."/>
        </authorList>
    </citation>
    <scope>NUCLEOTIDE SEQUENCE</scope>
    <source>
        <strain evidence="2">AA-2017</strain>
        <tissue evidence="2">Whole larva</tissue>
    </source>
</reference>
<sequence>MAEQPAWIVHLEYMLSQYYKADIKIMEEFIEILSKPTHLKVTVVVKKGSLSEPEQFVYFVKLYENIVPYHIRMDLLAKFVKEVDLYTVALPAIKEFQKAGNTYALPYDQIFPSCIGARLSTKSNMPDETGVLILENLNEMGYTRPDVRAGLDLETSKLVLHKMAHLHATPLAMKFLDSDLDLFKQKIVPCLVEVKYAKEPFCYQDVDRLVNDGISSASPYLKPLKVLVEQAKEIAWRGKKYDDESWLTMCHFKFSIFNIMLKYDDQNKPVACKIVDLQALNYTHLCTDLIYFLFTSVNTSVLMSNFDNLITFYFDLFTGILSYYKIYHRHTREGFLKEFDEEGPNMIIEILQMLPYISGDGYEQDGDPILGESFKKKLNDIMRVMKSRKWIEL</sequence>
<evidence type="ECO:0000313" key="3">
    <source>
        <dbReference type="Proteomes" id="UP000625711"/>
    </source>
</evidence>
<protein>
    <recommendedName>
        <fullName evidence="1">CHK kinase-like domain-containing protein</fullName>
    </recommendedName>
</protein>
<dbReference type="SMART" id="SM00587">
    <property type="entry name" value="CHK"/>
    <property type="match status" value="1"/>
</dbReference>
<evidence type="ECO:0000259" key="1">
    <source>
        <dbReference type="SMART" id="SM00587"/>
    </source>
</evidence>
<dbReference type="SUPFAM" id="SSF56112">
    <property type="entry name" value="Protein kinase-like (PK-like)"/>
    <property type="match status" value="1"/>
</dbReference>
<dbReference type="InterPro" id="IPR011009">
    <property type="entry name" value="Kinase-like_dom_sf"/>
</dbReference>
<feature type="domain" description="CHK kinase-like" evidence="1">
    <location>
        <begin position="132"/>
        <end position="323"/>
    </location>
</feature>
<accession>A0A834IIE2</accession>
<organism evidence="2 3">
    <name type="scientific">Rhynchophorus ferrugineus</name>
    <name type="common">Red palm weevil</name>
    <name type="synonym">Curculio ferrugineus</name>
    <dbReference type="NCBI Taxonomy" id="354439"/>
    <lineage>
        <taxon>Eukaryota</taxon>
        <taxon>Metazoa</taxon>
        <taxon>Ecdysozoa</taxon>
        <taxon>Arthropoda</taxon>
        <taxon>Hexapoda</taxon>
        <taxon>Insecta</taxon>
        <taxon>Pterygota</taxon>
        <taxon>Neoptera</taxon>
        <taxon>Endopterygota</taxon>
        <taxon>Coleoptera</taxon>
        <taxon>Polyphaga</taxon>
        <taxon>Cucujiformia</taxon>
        <taxon>Curculionidae</taxon>
        <taxon>Dryophthorinae</taxon>
        <taxon>Rhynchophorus</taxon>
    </lineage>
</organism>
<dbReference type="InterPro" id="IPR015897">
    <property type="entry name" value="CHK_kinase-like"/>
</dbReference>